<dbReference type="PANTHER" id="PTHR11878">
    <property type="entry name" value="SODIUM/CALCIUM EXCHANGER"/>
    <property type="match status" value="1"/>
</dbReference>
<protein>
    <submittedName>
        <fullName evidence="4">CHAP domain containing protein</fullName>
    </submittedName>
</protein>
<feature type="domain" description="Peptidase C51" evidence="3">
    <location>
        <begin position="707"/>
        <end position="843"/>
    </location>
</feature>
<evidence type="ECO:0000313" key="5">
    <source>
        <dbReference type="Proteomes" id="UP000683511"/>
    </source>
</evidence>
<reference evidence="4" key="1">
    <citation type="submission" date="2017-04" db="EMBL/GenBank/DDBJ databases">
        <title>Genome deletions in a multicellular cyanobacterial endosymbiont for morphological adaptation in marine diatoms.</title>
        <authorList>
            <person name="Wang Y."/>
            <person name="Gao H."/>
            <person name="Li R."/>
            <person name="Xu X."/>
        </authorList>
    </citation>
    <scope>NUCLEOTIDE SEQUENCE</scope>
    <source>
        <strain evidence="4">FACHB 800</strain>
    </source>
</reference>
<organism evidence="4 5">
    <name type="scientific">Richelia sinica FACHB-800</name>
    <dbReference type="NCBI Taxonomy" id="1357546"/>
    <lineage>
        <taxon>Bacteria</taxon>
        <taxon>Bacillati</taxon>
        <taxon>Cyanobacteriota</taxon>
        <taxon>Cyanophyceae</taxon>
        <taxon>Nostocales</taxon>
        <taxon>Nostocaceae</taxon>
        <taxon>Richelia</taxon>
    </lineage>
</organism>
<dbReference type="EMBL" id="CP021056">
    <property type="protein sequence ID" value="QXE26450.1"/>
    <property type="molecule type" value="Genomic_DNA"/>
</dbReference>
<keyword evidence="1" id="KW-0732">Signal</keyword>
<evidence type="ECO:0000256" key="1">
    <source>
        <dbReference type="ARBA" id="ARBA00022729"/>
    </source>
</evidence>
<proteinExistence type="predicted"/>
<dbReference type="InterPro" id="IPR018466">
    <property type="entry name" value="Kre9/Knh1-like_N"/>
</dbReference>
<accession>A0A975TDF6</accession>
<dbReference type="SMART" id="SM00237">
    <property type="entry name" value="Calx_beta"/>
    <property type="match status" value="1"/>
</dbReference>
<evidence type="ECO:0000256" key="2">
    <source>
        <dbReference type="ARBA" id="ARBA00023065"/>
    </source>
</evidence>
<dbReference type="GO" id="GO:0007154">
    <property type="term" value="P:cell communication"/>
    <property type="evidence" value="ECO:0007669"/>
    <property type="project" value="InterPro"/>
</dbReference>
<evidence type="ECO:0000313" key="4">
    <source>
        <dbReference type="EMBL" id="QXE26450.1"/>
    </source>
</evidence>
<dbReference type="Pfam" id="PF03160">
    <property type="entry name" value="Calx-beta"/>
    <property type="match status" value="1"/>
</dbReference>
<dbReference type="Pfam" id="PF05257">
    <property type="entry name" value="CHAP"/>
    <property type="match status" value="1"/>
</dbReference>
<dbReference type="Proteomes" id="UP000683511">
    <property type="component" value="Chromosome"/>
</dbReference>
<dbReference type="GO" id="GO:0030001">
    <property type="term" value="P:metal ion transport"/>
    <property type="evidence" value="ECO:0007669"/>
    <property type="project" value="TreeGrafter"/>
</dbReference>
<keyword evidence="2" id="KW-0813">Transport</keyword>
<keyword evidence="2" id="KW-0406">Ion transport</keyword>
<dbReference type="PANTHER" id="PTHR11878:SF65">
    <property type="entry name" value="NA_CA-EXCHANGE PROTEIN, ISOFORM G"/>
    <property type="match status" value="1"/>
</dbReference>
<gene>
    <name evidence="4" type="ORF">B6N60_05182</name>
</gene>
<dbReference type="InterPro" id="IPR007921">
    <property type="entry name" value="CHAP_dom"/>
</dbReference>
<dbReference type="InterPro" id="IPR051171">
    <property type="entry name" value="CaCA"/>
</dbReference>
<dbReference type="Pfam" id="PF13517">
    <property type="entry name" value="FG-GAP_3"/>
    <property type="match status" value="1"/>
</dbReference>
<keyword evidence="5" id="KW-1185">Reference proteome</keyword>
<name>A0A975TDF6_9NOST</name>
<dbReference type="GO" id="GO:0016020">
    <property type="term" value="C:membrane"/>
    <property type="evidence" value="ECO:0007669"/>
    <property type="project" value="InterPro"/>
</dbReference>
<dbReference type="KEGG" id="rsin:B6N60_05182"/>
<dbReference type="Pfam" id="PF10342">
    <property type="entry name" value="Kre9_KNH"/>
    <property type="match status" value="1"/>
</dbReference>
<dbReference type="AlphaFoldDB" id="A0A975TDF6"/>
<sequence length="847" mass="92123">MDEQHLYGNHNLFNSASELEQKGADNGMATSVDPLPAHLHNFGAYPQQLPVIHENQAIFNAVIPTARWNSVFGWQFDHQIDYPVNYPFPLASLGERNTNNSSPIFSISDRDGSLVGNTENIDPSSIQLPYQSISTILQQEVYPKLQQIATAPHFQQLIQSIFGNHINIEKLHEIGNNWQIGEFSTLPLIEVREEFVFPTNTMGAFAGEIGKIYLSQELITHSESRKIADTILEEIGHWLDNQLNRHDTPGDEGQLLTAIITGQHLNNEQIAAIQTEDDSTTIFVDGQSLNVEQSTLPIITIAATDATARETITGQTTNPGRFTLTRIGNLAASQTINYTITGTATKGTDYTSLPGTVTFAAGASTATINVAPINDSISEPTETVTLNLATGTGYSLGTAKTATVKIDGDNKTDLIHFVNNESVVVWLSNGDGTFNAGQPYTPRSGYAMSANNYNFKTGDFNGDNKTDLIHFVNNESVVVWLSNGDGTFNAGQPYTPRSGYAMSANNYNFKTGDFNGDNKTDLIHFVNNESVVVWLSNGDGTFNAGQPYTPRSGYAMSANNYNFKTGDFNGDVNISTSYIKDIDFSFYITINSPNGSESLQAGSSLNITWTDNIAENVNIDLYKGGNFYVTLFSNTPSDGSENWILGNNLPAGSDYSIKITSINNGNVYDVSNRNFSIIASPPSSDPFTPLLTQQSAQYFKDRPQFYTTGNIFAQSMYGSSLINGTGYTEGNCTWYAHGRVKELGGSTAALNSMSGNANQWHNQLSNGATIVGINDVQVGDIAQWISGTAGHVAVVEKVYIDSSGAKRVVLSESHYSANYDGGGAGTLHRIVDYYASNPNRYIRVPKA</sequence>
<dbReference type="PROSITE" id="PS50911">
    <property type="entry name" value="CHAP"/>
    <property type="match status" value="1"/>
</dbReference>
<evidence type="ECO:0000259" key="3">
    <source>
        <dbReference type="PROSITE" id="PS50911"/>
    </source>
</evidence>
<dbReference type="InterPro" id="IPR013517">
    <property type="entry name" value="FG-GAP"/>
</dbReference>
<dbReference type="InterPro" id="IPR003644">
    <property type="entry name" value="Calx_beta"/>
</dbReference>
<dbReference type="RefSeq" id="WP_217312848.1">
    <property type="nucleotide sequence ID" value="NZ_CP021056.1"/>
</dbReference>